<feature type="signal peptide" evidence="1">
    <location>
        <begin position="1"/>
        <end position="20"/>
    </location>
</feature>
<proteinExistence type="predicted"/>
<reference evidence="2" key="1">
    <citation type="journal article" date="2024" name="Gigascience">
        <title>Chromosome-level genome of the poultry shaft louse Menopon gallinae provides insight into the host-switching and adaptive evolution of parasitic lice.</title>
        <authorList>
            <person name="Xu Y."/>
            <person name="Ma L."/>
            <person name="Liu S."/>
            <person name="Liang Y."/>
            <person name="Liu Q."/>
            <person name="He Z."/>
            <person name="Tian L."/>
            <person name="Duan Y."/>
            <person name="Cai W."/>
            <person name="Li H."/>
            <person name="Song F."/>
        </authorList>
    </citation>
    <scope>NUCLEOTIDE SEQUENCE</scope>
    <source>
        <strain evidence="2">Cailab_2023a</strain>
    </source>
</reference>
<dbReference type="AlphaFoldDB" id="A0AAW2IIK3"/>
<accession>A0AAW2IIK3</accession>
<comment type="caution">
    <text evidence="2">The sequence shown here is derived from an EMBL/GenBank/DDBJ whole genome shotgun (WGS) entry which is preliminary data.</text>
</comment>
<dbReference type="EMBL" id="JARGDH010000001">
    <property type="protein sequence ID" value="KAL0281632.1"/>
    <property type="molecule type" value="Genomic_DNA"/>
</dbReference>
<sequence>MLRLAFSISALLCLLAQCHGEPVPADEPCDNPDTCMTLREAKEYAKLVLDEFLEENKKVLVHDKIEIEKMAAEVDNVDFRSQIRAAAMDNVNKLGTRANQLYMEGINSMKPSSYFMCVSQRLAEATGAMSSLRSDYESTLDTELANLKKMNSDGVSKLDSVARDIEATHTRVVDKVEKCITKLAVWIAIQNIHLVFEENMKPSKSVLSELRAQYETFMSRFGNIGGNFAELARKGISEMEQC</sequence>
<gene>
    <name evidence="2" type="ORF">PYX00_002559</name>
</gene>
<keyword evidence="1" id="KW-0732">Signal</keyword>
<evidence type="ECO:0000256" key="1">
    <source>
        <dbReference type="SAM" id="SignalP"/>
    </source>
</evidence>
<name>A0AAW2IIK3_9NEOP</name>
<evidence type="ECO:0000313" key="2">
    <source>
        <dbReference type="EMBL" id="KAL0281632.1"/>
    </source>
</evidence>
<feature type="chain" id="PRO_5043598559" description="Secreted protein" evidence="1">
    <location>
        <begin position="21"/>
        <end position="242"/>
    </location>
</feature>
<organism evidence="2">
    <name type="scientific">Menopon gallinae</name>
    <name type="common">poultry shaft louse</name>
    <dbReference type="NCBI Taxonomy" id="328185"/>
    <lineage>
        <taxon>Eukaryota</taxon>
        <taxon>Metazoa</taxon>
        <taxon>Ecdysozoa</taxon>
        <taxon>Arthropoda</taxon>
        <taxon>Hexapoda</taxon>
        <taxon>Insecta</taxon>
        <taxon>Pterygota</taxon>
        <taxon>Neoptera</taxon>
        <taxon>Paraneoptera</taxon>
        <taxon>Psocodea</taxon>
        <taxon>Troctomorpha</taxon>
        <taxon>Phthiraptera</taxon>
        <taxon>Amblycera</taxon>
        <taxon>Menoponidae</taxon>
        <taxon>Menopon</taxon>
    </lineage>
</organism>
<evidence type="ECO:0008006" key="3">
    <source>
        <dbReference type="Google" id="ProtNLM"/>
    </source>
</evidence>
<protein>
    <recommendedName>
        <fullName evidence="3">Secreted protein</fullName>
    </recommendedName>
</protein>